<comment type="caution">
    <text evidence="2">Lacks conserved residue(s) required for the propagation of feature annotation.</text>
</comment>
<comment type="domain">
    <text evidence="3">The nitrogen atoms of the two glycine residues in the GGXR motif define the oxyanion hole, and stabilize the oxyanion that forms during the nucleophilic attack by the catalytic serine during substrate cleavage.</text>
</comment>
<dbReference type="OrthoDB" id="197155at2759"/>
<evidence type="ECO:0000256" key="2">
    <source>
        <dbReference type="PROSITE-ProRule" id="PRU01161"/>
    </source>
</evidence>
<feature type="region of interest" description="Disordered" evidence="4">
    <location>
        <begin position="168"/>
        <end position="188"/>
    </location>
</feature>
<dbReference type="AlphaFoldDB" id="A0A1Y1HNP0"/>
<dbReference type="GO" id="GO:0016020">
    <property type="term" value="C:membrane"/>
    <property type="evidence" value="ECO:0000318"/>
    <property type="project" value="GO_Central"/>
</dbReference>
<keyword evidence="2 3" id="KW-0442">Lipid degradation</keyword>
<evidence type="ECO:0000313" key="7">
    <source>
        <dbReference type="Proteomes" id="UP000054558"/>
    </source>
</evidence>
<feature type="compositionally biased region" description="Low complexity" evidence="4">
    <location>
        <begin position="111"/>
        <end position="121"/>
    </location>
</feature>
<reference evidence="6 7" key="1">
    <citation type="journal article" date="2014" name="Nat. Commun.">
        <title>Klebsormidium flaccidum genome reveals primary factors for plant terrestrial adaptation.</title>
        <authorList>
            <person name="Hori K."/>
            <person name="Maruyama F."/>
            <person name="Fujisawa T."/>
            <person name="Togashi T."/>
            <person name="Yamamoto N."/>
            <person name="Seo M."/>
            <person name="Sato S."/>
            <person name="Yamada T."/>
            <person name="Mori H."/>
            <person name="Tajima N."/>
            <person name="Moriyama T."/>
            <person name="Ikeuchi M."/>
            <person name="Watanabe M."/>
            <person name="Wada H."/>
            <person name="Kobayashi K."/>
            <person name="Saito M."/>
            <person name="Masuda T."/>
            <person name="Sasaki-Sekimoto Y."/>
            <person name="Mashiguchi K."/>
            <person name="Awai K."/>
            <person name="Shimojima M."/>
            <person name="Masuda S."/>
            <person name="Iwai M."/>
            <person name="Nobusawa T."/>
            <person name="Narise T."/>
            <person name="Kondo S."/>
            <person name="Saito H."/>
            <person name="Sato R."/>
            <person name="Murakawa M."/>
            <person name="Ihara Y."/>
            <person name="Oshima-Yamada Y."/>
            <person name="Ohtaka K."/>
            <person name="Satoh M."/>
            <person name="Sonobe K."/>
            <person name="Ishii M."/>
            <person name="Ohtani R."/>
            <person name="Kanamori-Sato M."/>
            <person name="Honoki R."/>
            <person name="Miyazaki D."/>
            <person name="Mochizuki H."/>
            <person name="Umetsu J."/>
            <person name="Higashi K."/>
            <person name="Shibata D."/>
            <person name="Kamiya Y."/>
            <person name="Sato N."/>
            <person name="Nakamura Y."/>
            <person name="Tabata S."/>
            <person name="Ida S."/>
            <person name="Kurokawa K."/>
            <person name="Ohta H."/>
        </authorList>
    </citation>
    <scope>NUCLEOTIDE SEQUENCE [LARGE SCALE GENOMIC DNA]</scope>
    <source>
        <strain evidence="6 7">NIES-2285</strain>
    </source>
</reference>
<dbReference type="Gene3D" id="3.40.1090.10">
    <property type="entry name" value="Cytosolic phospholipase A2 catalytic domain"/>
    <property type="match status" value="1"/>
</dbReference>
<dbReference type="GO" id="GO:0005811">
    <property type="term" value="C:lipid droplet"/>
    <property type="evidence" value="ECO:0000318"/>
    <property type="project" value="GO_Central"/>
</dbReference>
<dbReference type="PROSITE" id="PS51635">
    <property type="entry name" value="PNPLA"/>
    <property type="match status" value="1"/>
</dbReference>
<dbReference type="GO" id="GO:0005737">
    <property type="term" value="C:cytoplasm"/>
    <property type="evidence" value="ECO:0000318"/>
    <property type="project" value="GO_Central"/>
</dbReference>
<feature type="region of interest" description="Disordered" evidence="4">
    <location>
        <begin position="88"/>
        <end position="123"/>
    </location>
</feature>
<keyword evidence="1 2" id="KW-0443">Lipid metabolism</keyword>
<dbReference type="PANTHER" id="PTHR12406:SF7">
    <property type="entry name" value="PATATIN-LIKE PHOSPHOLIPASE DOMAIN-CONTAINING PROTEIN 4"/>
    <property type="match status" value="1"/>
</dbReference>
<feature type="domain" description="PNPLA" evidence="5">
    <location>
        <begin position="492"/>
        <end position="657"/>
    </location>
</feature>
<dbReference type="CDD" id="cd07224">
    <property type="entry name" value="Pat_like"/>
    <property type="match status" value="1"/>
</dbReference>
<keyword evidence="7" id="KW-1185">Reference proteome</keyword>
<dbReference type="SUPFAM" id="SSF52151">
    <property type="entry name" value="FabD/lysophospholipase-like"/>
    <property type="match status" value="1"/>
</dbReference>
<gene>
    <name evidence="6" type="ORF">KFL_000290010</name>
</gene>
<evidence type="ECO:0000256" key="4">
    <source>
        <dbReference type="SAM" id="MobiDB-lite"/>
    </source>
</evidence>
<protein>
    <recommendedName>
        <fullName evidence="3">Patatin</fullName>
        <ecNumber evidence="3">3.1.1.-</ecNumber>
    </recommendedName>
</protein>
<dbReference type="GO" id="GO:0019433">
    <property type="term" value="P:triglyceride catabolic process"/>
    <property type="evidence" value="ECO:0000318"/>
    <property type="project" value="GO_Central"/>
</dbReference>
<feature type="region of interest" description="Disordered" evidence="4">
    <location>
        <begin position="368"/>
        <end position="418"/>
    </location>
</feature>
<organism evidence="6 7">
    <name type="scientific">Klebsormidium nitens</name>
    <name type="common">Green alga</name>
    <name type="synonym">Ulothrix nitens</name>
    <dbReference type="NCBI Taxonomy" id="105231"/>
    <lineage>
        <taxon>Eukaryota</taxon>
        <taxon>Viridiplantae</taxon>
        <taxon>Streptophyta</taxon>
        <taxon>Klebsormidiophyceae</taxon>
        <taxon>Klebsormidiales</taxon>
        <taxon>Klebsormidiaceae</taxon>
        <taxon>Klebsormidium</taxon>
    </lineage>
</organism>
<feature type="short sequence motif" description="GXSXG" evidence="2">
    <location>
        <begin position="525"/>
        <end position="529"/>
    </location>
</feature>
<name>A0A1Y1HNP0_KLENI</name>
<dbReference type="GO" id="GO:0004806">
    <property type="term" value="F:triacylglycerol lipase activity"/>
    <property type="evidence" value="ECO:0000318"/>
    <property type="project" value="GO_Central"/>
</dbReference>
<dbReference type="InterPro" id="IPR033562">
    <property type="entry name" value="PLPL"/>
</dbReference>
<dbReference type="EMBL" id="DF236978">
    <property type="protein sequence ID" value="GAQ79352.1"/>
    <property type="molecule type" value="Genomic_DNA"/>
</dbReference>
<dbReference type="STRING" id="105231.A0A1Y1HNP0"/>
<feature type="active site" description="Proton acceptor" evidence="2">
    <location>
        <position position="643"/>
    </location>
</feature>
<evidence type="ECO:0000313" key="6">
    <source>
        <dbReference type="EMBL" id="GAQ79352.1"/>
    </source>
</evidence>
<dbReference type="GO" id="GO:0055088">
    <property type="term" value="P:lipid homeostasis"/>
    <property type="evidence" value="ECO:0000318"/>
    <property type="project" value="GO_Central"/>
</dbReference>
<comment type="function">
    <text evidence="3">Lipolytic acyl hydrolase (LAH).</text>
</comment>
<dbReference type="InterPro" id="IPR002641">
    <property type="entry name" value="PNPLA_dom"/>
</dbReference>
<accession>A0A1Y1HNP0</accession>
<dbReference type="Pfam" id="PF01734">
    <property type="entry name" value="Patatin"/>
    <property type="match status" value="1"/>
</dbReference>
<comment type="similarity">
    <text evidence="3">Belongs to the patatin family.</text>
</comment>
<sequence>MAGAGLITPPVWAAAPQALISRAGTSRGWHAEVPRFLCHLHPQNGLAVRPLPSKSLAEFQNPGRSFSPTQVSSHERSCRSFDIRSEVSGRSGNCAESCQRGGSLPGKRALPFAAPSPQSSRARSRLHALAGPLLDRLRGQKRHATEGDEDLQLRDLLEDLNQRIQDLNSQLRSSQREDGGGEDGGERVPLLKTVNVPAHLVLKKSESEAVAASEKKGQEAALEEEWTPSALTTMLVDYSMMVASIWAMNGTIKQALGQQVPAVAMSAVNSIGQPALDAVKSVAPPVVKYIGEPAMVAVRYAGIPQGIGRVSDFIRSTPDLRGRLGGNRNRRRLSGVAAASRLDRQGSQSVDDNQYDFTDIVSAANRQSLDCDDQGEGSAADASPSWWKGTLGSWEPLRWWGSSGEGKASEEEGAAAAQDPLIWPRLTAAREASTAQGSGETSIPEKLGEAGVIAAGEGILGAKVAGAQEQPSEAPGWDGGQKGEDPQQPLGFSFSAAGLLFPYHLGVCQKLMEAGLLTDKTPLAGSSAGAIVSAALGAGVSPVEALQMTKDLAKDCRKNGTAGRLGAVLRGILHEVLPENCHEMCNGRVRVAVTQLFRWPRGILVDEFYSKQDVIEALITSSFIPGYLAPAAANVFRDRYCIDGGMTLFMPPTAGEETIRVCAFPASAYGLQGVQISPDCNPDGRVSLRQLLSWALEPPSDGILDELYLQGHADAAVWVNSRTSANKEGADFQLAQV</sequence>
<dbReference type="EC" id="3.1.1.-" evidence="3"/>
<feature type="short sequence motif" description="DGA/G" evidence="2">
    <location>
        <begin position="643"/>
        <end position="645"/>
    </location>
</feature>
<feature type="region of interest" description="Disordered" evidence="4">
    <location>
        <begin position="465"/>
        <end position="488"/>
    </location>
</feature>
<feature type="active site" description="Nucleophile" evidence="2">
    <location>
        <position position="527"/>
    </location>
</feature>
<evidence type="ECO:0000259" key="5">
    <source>
        <dbReference type="PROSITE" id="PS51635"/>
    </source>
</evidence>
<proteinExistence type="inferred from homology"/>
<evidence type="ECO:0000256" key="1">
    <source>
        <dbReference type="ARBA" id="ARBA00023098"/>
    </source>
</evidence>
<dbReference type="InterPro" id="IPR016035">
    <property type="entry name" value="Acyl_Trfase/lysoPLipase"/>
</dbReference>
<evidence type="ECO:0000256" key="3">
    <source>
        <dbReference type="RuleBase" id="RU361262"/>
    </source>
</evidence>
<dbReference type="PANTHER" id="PTHR12406">
    <property type="entry name" value="CALCIUM-INDEPENDENT PHOSPHOLIPASE A2 IPLA2 -RELATED"/>
    <property type="match status" value="1"/>
</dbReference>
<keyword evidence="2 3" id="KW-0378">Hydrolase</keyword>
<dbReference type="Proteomes" id="UP000054558">
    <property type="component" value="Unassembled WGS sequence"/>
</dbReference>